<keyword evidence="4" id="KW-0418">Kinase</keyword>
<dbReference type="InterPro" id="IPR000595">
    <property type="entry name" value="cNMP-bd_dom"/>
</dbReference>
<gene>
    <name evidence="10" type="ORF">CYCCA115_LOCUS2487</name>
</gene>
<evidence type="ECO:0008006" key="12">
    <source>
        <dbReference type="Google" id="ProtNLM"/>
    </source>
</evidence>
<dbReference type="EMBL" id="CAKOGP040000169">
    <property type="protein sequence ID" value="CAJ1931658.1"/>
    <property type="molecule type" value="Genomic_DNA"/>
</dbReference>
<sequence>MFRQQQQQQQQQQGRPTDNAPRAGSIVGDGVHEMIAEESESQNSGGSDSESDTMSNATPKQSPRSSLRKSSSPKKSKKKSKKGSKKLKKGFKKAFKMAATPVMATGNAVSHTASMASNRMTSTASNFVTKVTGDQHHIFDQPYKSDHDRSHESSSYNNNNNTKGDKKSKKESKKKKKDYVADSDDDDLLDLDVEVDGMDNNTVSMVKYEKVKGRLIDKSHLVDTLLSKIQLLQETIAEKDEVILRLQNLDILASTIREKEEIIRKLMANEKVDQSLLTVDSKSNADVLSHIRTKKMDLELHRQSYRRLSTDDAETMLGGEDSSERNDDTFIAWQRLDNELKSGRGVRSVPMLPQGEMSRATSAQLERSNRLESSDVLHKMRKANKKKNSPKKKGAEPWKAMHTFLMPHFERTVAEKTLISKALLQNYIFESLGPAKMDTFIQAFDEVQFKKGDVIMQQGEKVDHYYIVAEGEISIEKNDETKRHGPATGFGATALLYASPPKTTVIAESEPTKMFRVDEKTFRYTMKRTVKETNRQKMTLLRDIPELKSFDAADLQRLCDNMLDRKFAKGEEVISQDQSTPTFYVVMSGAMTVTANNSPLFKDGDSEKVIKKGGCFGLEALTKTSSSPIASLVGQKAGWCFGIDSATFEKVLGKYSVLITKTKDKAILQQVKLIKDAKLEDSVLNSLAEAIVPRFFEADSIIQEIDEICDAALYIVREGSCIVDTKTVKAGEFFGEDQLLADINKSADPKGKIIAKFTAMCSEDVRFGVLTLTECRLLFDTAGGPSLRLGLEAGPGDALGGRKRMDHRAIIRRRSIGMSMGVGGNSGPVPEDFNQDFVNERLAIRAFYKGFKTEVDKLPRDTVLGEGQFGQVWKVTLREGELKEDFALKIQDLGDAYQNESLENIYREMKVIKQLQHPFIVDLIDSKETDTASYMLMTLCTGGELWSVVHKKNDDGKWQSGMNDADAKFYSIIIADTLAYMHRKNVLFRDLKPENVLLDAGGYPNIIDFGFAKITTEKTYTLCGTPNYMAPEIILISGHHVGADHWALGIMIYELLSGEHPFYYEGLNNAELFDLVTKTEAFPCEKASPEAQSLMNGLLEKDPTQRLGVLAGKERDILRHAWFKDLDLVKVRKRELKAPWIPPPP</sequence>
<dbReference type="InterPro" id="IPR000719">
    <property type="entry name" value="Prot_kinase_dom"/>
</dbReference>
<evidence type="ECO:0000256" key="6">
    <source>
        <dbReference type="PROSITE-ProRule" id="PRU10141"/>
    </source>
</evidence>
<dbReference type="Pfam" id="PF00027">
    <property type="entry name" value="cNMP_binding"/>
    <property type="match status" value="1"/>
</dbReference>
<keyword evidence="5 6" id="KW-0067">ATP-binding</keyword>
<dbReference type="Proteomes" id="UP001295423">
    <property type="component" value="Unassembled WGS sequence"/>
</dbReference>
<feature type="compositionally biased region" description="Low complexity" evidence="7">
    <location>
        <begin position="1"/>
        <end position="13"/>
    </location>
</feature>
<reference evidence="10" key="1">
    <citation type="submission" date="2023-08" db="EMBL/GenBank/DDBJ databases">
        <authorList>
            <person name="Audoor S."/>
            <person name="Bilcke G."/>
        </authorList>
    </citation>
    <scope>NUCLEOTIDE SEQUENCE</scope>
</reference>
<dbReference type="Gene3D" id="3.30.200.20">
    <property type="entry name" value="Phosphorylase Kinase, domain 1"/>
    <property type="match status" value="1"/>
</dbReference>
<feature type="compositionally biased region" description="Basic and acidic residues" evidence="7">
    <location>
        <begin position="138"/>
        <end position="152"/>
    </location>
</feature>
<dbReference type="PROSITE" id="PS50042">
    <property type="entry name" value="CNMP_BINDING_3"/>
    <property type="match status" value="2"/>
</dbReference>
<accession>A0AAD2CP33</accession>
<dbReference type="Gene3D" id="2.60.120.10">
    <property type="entry name" value="Jelly Rolls"/>
    <property type="match status" value="3"/>
</dbReference>
<feature type="compositionally biased region" description="Polar residues" evidence="7">
    <location>
        <begin position="41"/>
        <end position="61"/>
    </location>
</feature>
<dbReference type="AlphaFoldDB" id="A0AAD2CP33"/>
<dbReference type="SMART" id="SM00100">
    <property type="entry name" value="cNMP"/>
    <property type="match status" value="3"/>
</dbReference>
<dbReference type="PANTHER" id="PTHR24353">
    <property type="entry name" value="CYCLIC NUCLEOTIDE-DEPENDENT PROTEIN KINASE"/>
    <property type="match status" value="1"/>
</dbReference>
<protein>
    <recommendedName>
        <fullName evidence="12">cGMP-dependent protein kinase</fullName>
    </recommendedName>
</protein>
<proteinExistence type="predicted"/>
<keyword evidence="2" id="KW-0808">Transferase</keyword>
<dbReference type="InterPro" id="IPR014710">
    <property type="entry name" value="RmlC-like_jellyroll"/>
</dbReference>
<dbReference type="GO" id="GO:0005524">
    <property type="term" value="F:ATP binding"/>
    <property type="evidence" value="ECO:0007669"/>
    <property type="project" value="UniProtKB-UniRule"/>
</dbReference>
<evidence type="ECO:0000256" key="4">
    <source>
        <dbReference type="ARBA" id="ARBA00022777"/>
    </source>
</evidence>
<evidence type="ECO:0000256" key="2">
    <source>
        <dbReference type="ARBA" id="ARBA00022679"/>
    </source>
</evidence>
<evidence type="ECO:0000256" key="1">
    <source>
        <dbReference type="ARBA" id="ARBA00022527"/>
    </source>
</evidence>
<dbReference type="Pfam" id="PF00069">
    <property type="entry name" value="Pkinase"/>
    <property type="match status" value="1"/>
</dbReference>
<name>A0AAD2CP33_9STRA</name>
<dbReference type="PROSITE" id="PS50011">
    <property type="entry name" value="PROTEIN_KINASE_DOM"/>
    <property type="match status" value="1"/>
</dbReference>
<dbReference type="InterPro" id="IPR018490">
    <property type="entry name" value="cNMP-bd_dom_sf"/>
</dbReference>
<dbReference type="PROSITE" id="PS00107">
    <property type="entry name" value="PROTEIN_KINASE_ATP"/>
    <property type="match status" value="1"/>
</dbReference>
<keyword evidence="3 6" id="KW-0547">Nucleotide-binding</keyword>
<dbReference type="InterPro" id="IPR017441">
    <property type="entry name" value="Protein_kinase_ATP_BS"/>
</dbReference>
<dbReference type="CDD" id="cd00038">
    <property type="entry name" value="CAP_ED"/>
    <property type="match status" value="3"/>
</dbReference>
<comment type="caution">
    <text evidence="10">The sequence shown here is derived from an EMBL/GenBank/DDBJ whole genome shotgun (WGS) entry which is preliminary data.</text>
</comment>
<dbReference type="GO" id="GO:0005952">
    <property type="term" value="C:cAMP-dependent protein kinase complex"/>
    <property type="evidence" value="ECO:0007669"/>
    <property type="project" value="TreeGrafter"/>
</dbReference>
<feature type="compositionally biased region" description="Basic residues" evidence="7">
    <location>
        <begin position="166"/>
        <end position="177"/>
    </location>
</feature>
<feature type="domain" description="Cyclic nucleotide-binding" evidence="9">
    <location>
        <begin position="428"/>
        <end position="543"/>
    </location>
</feature>
<dbReference type="SUPFAM" id="SSF51206">
    <property type="entry name" value="cAMP-binding domain-like"/>
    <property type="match status" value="3"/>
</dbReference>
<keyword evidence="11" id="KW-1185">Reference proteome</keyword>
<dbReference type="GO" id="GO:0004691">
    <property type="term" value="F:cAMP-dependent protein kinase activity"/>
    <property type="evidence" value="ECO:0007669"/>
    <property type="project" value="TreeGrafter"/>
</dbReference>
<dbReference type="InterPro" id="IPR011009">
    <property type="entry name" value="Kinase-like_dom_sf"/>
</dbReference>
<evidence type="ECO:0000313" key="11">
    <source>
        <dbReference type="Proteomes" id="UP001295423"/>
    </source>
</evidence>
<dbReference type="SUPFAM" id="SSF56112">
    <property type="entry name" value="Protein kinase-like (PK-like)"/>
    <property type="match status" value="1"/>
</dbReference>
<feature type="region of interest" description="Disordered" evidence="7">
    <location>
        <begin position="138"/>
        <end position="179"/>
    </location>
</feature>
<dbReference type="SMART" id="SM00220">
    <property type="entry name" value="S_TKc"/>
    <property type="match status" value="1"/>
</dbReference>
<feature type="domain" description="Cyclic nucleotide-binding" evidence="9">
    <location>
        <begin position="546"/>
        <end position="654"/>
    </location>
</feature>
<evidence type="ECO:0000256" key="5">
    <source>
        <dbReference type="ARBA" id="ARBA00022840"/>
    </source>
</evidence>
<feature type="domain" description="Protein kinase" evidence="8">
    <location>
        <begin position="858"/>
        <end position="1123"/>
    </location>
</feature>
<keyword evidence="1" id="KW-0723">Serine/threonine-protein kinase</keyword>
<feature type="region of interest" description="Disordered" evidence="7">
    <location>
        <begin position="1"/>
        <end position="93"/>
    </location>
</feature>
<feature type="compositionally biased region" description="Basic residues" evidence="7">
    <location>
        <begin position="71"/>
        <end position="93"/>
    </location>
</feature>
<feature type="binding site" evidence="6">
    <location>
        <position position="889"/>
    </location>
    <ligand>
        <name>ATP</name>
        <dbReference type="ChEBI" id="CHEBI:30616"/>
    </ligand>
</feature>
<evidence type="ECO:0000313" key="10">
    <source>
        <dbReference type="EMBL" id="CAJ1931658.1"/>
    </source>
</evidence>
<dbReference type="Gene3D" id="1.10.510.10">
    <property type="entry name" value="Transferase(Phosphotransferase) domain 1"/>
    <property type="match status" value="1"/>
</dbReference>
<evidence type="ECO:0000259" key="9">
    <source>
        <dbReference type="PROSITE" id="PS50042"/>
    </source>
</evidence>
<evidence type="ECO:0000259" key="8">
    <source>
        <dbReference type="PROSITE" id="PS50011"/>
    </source>
</evidence>
<dbReference type="PANTHER" id="PTHR24353:SF143">
    <property type="entry name" value="PROTEIN KINASE DOMAIN-CONTAINING PROTEIN"/>
    <property type="match status" value="1"/>
</dbReference>
<evidence type="ECO:0000256" key="3">
    <source>
        <dbReference type="ARBA" id="ARBA00022741"/>
    </source>
</evidence>
<evidence type="ECO:0000256" key="7">
    <source>
        <dbReference type="SAM" id="MobiDB-lite"/>
    </source>
</evidence>
<feature type="region of interest" description="Disordered" evidence="7">
    <location>
        <begin position="345"/>
        <end position="373"/>
    </location>
</feature>
<organism evidence="10 11">
    <name type="scientific">Cylindrotheca closterium</name>
    <dbReference type="NCBI Taxonomy" id="2856"/>
    <lineage>
        <taxon>Eukaryota</taxon>
        <taxon>Sar</taxon>
        <taxon>Stramenopiles</taxon>
        <taxon>Ochrophyta</taxon>
        <taxon>Bacillariophyta</taxon>
        <taxon>Bacillariophyceae</taxon>
        <taxon>Bacillariophycidae</taxon>
        <taxon>Bacillariales</taxon>
        <taxon>Bacillariaceae</taxon>
        <taxon>Cylindrotheca</taxon>
    </lineage>
</organism>